<accession>A0A0S2DUX4</accession>
<organism evidence="1 2">
    <name type="scientific">Lysobacter antibioticus</name>
    <dbReference type="NCBI Taxonomy" id="84531"/>
    <lineage>
        <taxon>Bacteria</taxon>
        <taxon>Pseudomonadati</taxon>
        <taxon>Pseudomonadota</taxon>
        <taxon>Gammaproteobacteria</taxon>
        <taxon>Lysobacterales</taxon>
        <taxon>Lysobacteraceae</taxon>
        <taxon>Lysobacter</taxon>
    </lineage>
</organism>
<dbReference type="EMBL" id="CP011129">
    <property type="protein sequence ID" value="ALN78230.1"/>
    <property type="molecule type" value="Genomic_DNA"/>
</dbReference>
<dbReference type="STRING" id="84531.LA76x_0068"/>
<dbReference type="Proteomes" id="UP000060787">
    <property type="component" value="Chromosome"/>
</dbReference>
<dbReference type="AlphaFoldDB" id="A0A0S2DUX4"/>
<protein>
    <submittedName>
        <fullName evidence="1">Uncharacterized protein</fullName>
    </submittedName>
</protein>
<gene>
    <name evidence="1" type="ORF">LA76x_0068</name>
</gene>
<dbReference type="KEGG" id="lab:LA76x_0068"/>
<proteinExistence type="predicted"/>
<evidence type="ECO:0000313" key="2">
    <source>
        <dbReference type="Proteomes" id="UP000060787"/>
    </source>
</evidence>
<dbReference type="KEGG" id="laq:GLA29479_1305"/>
<name>A0A0S2DUX4_LYSAN</name>
<keyword evidence="2" id="KW-1185">Reference proteome</keyword>
<dbReference type="PATRIC" id="fig|84531.7.peg.1293"/>
<sequence length="47" mass="5185">MWAVWGRRYGAGGVERAMGGRRFDDARFQAGGSIPIAVCPRCRRMGV</sequence>
<reference evidence="1 2" key="1">
    <citation type="journal article" date="2015" name="BMC Genomics">
        <title>Comparative genomics and metabolic profiling of the genus Lysobacter.</title>
        <authorList>
            <person name="de Bruijn I."/>
            <person name="Cheng X."/>
            <person name="de Jager V."/>
            <person name="Exposito R.G."/>
            <person name="Watrous J."/>
            <person name="Patel N."/>
            <person name="Postma J."/>
            <person name="Dorrestein P.C."/>
            <person name="Kobayashi D."/>
            <person name="Raaijmakers J.M."/>
        </authorList>
    </citation>
    <scope>NUCLEOTIDE SEQUENCE [LARGE SCALE GENOMIC DNA]</scope>
    <source>
        <strain evidence="1 2">76</strain>
    </source>
</reference>
<evidence type="ECO:0000313" key="1">
    <source>
        <dbReference type="EMBL" id="ALN78230.1"/>
    </source>
</evidence>